<gene>
    <name evidence="2" type="ORF">AACH10_00995</name>
</gene>
<reference evidence="2 3" key="1">
    <citation type="submission" date="2024-04" db="EMBL/GenBank/DDBJ databases">
        <title>Novel species of the genus Ideonella isolated from streams.</title>
        <authorList>
            <person name="Lu H."/>
        </authorList>
    </citation>
    <scope>NUCLEOTIDE SEQUENCE [LARGE SCALE GENOMIC DNA]</scope>
    <source>
        <strain evidence="2 3">DXS22W</strain>
    </source>
</reference>
<proteinExistence type="predicted"/>
<accession>A0ABU9CAA8</accession>
<name>A0ABU9CAA8_9BURK</name>
<dbReference type="PANTHER" id="PTHR20935">
    <property type="entry name" value="PHOSPHOGLYCERATE MUTASE-RELATED"/>
    <property type="match status" value="1"/>
</dbReference>
<comment type="caution">
    <text evidence="2">The sequence shown here is derived from an EMBL/GenBank/DDBJ whole genome shotgun (WGS) entry which is preliminary data.</text>
</comment>
<keyword evidence="3" id="KW-1185">Reference proteome</keyword>
<dbReference type="SMART" id="SM00855">
    <property type="entry name" value="PGAM"/>
    <property type="match status" value="1"/>
</dbReference>
<evidence type="ECO:0000256" key="1">
    <source>
        <dbReference type="ARBA" id="ARBA00022801"/>
    </source>
</evidence>
<evidence type="ECO:0000313" key="2">
    <source>
        <dbReference type="EMBL" id="MEK8048808.1"/>
    </source>
</evidence>
<dbReference type="InterPro" id="IPR051021">
    <property type="entry name" value="Mito_Ser/Thr_phosphatase"/>
</dbReference>
<dbReference type="EMBL" id="JBBUTH010000001">
    <property type="protein sequence ID" value="MEK8048808.1"/>
    <property type="molecule type" value="Genomic_DNA"/>
</dbReference>
<evidence type="ECO:0000313" key="3">
    <source>
        <dbReference type="Proteomes" id="UP001365405"/>
    </source>
</evidence>
<dbReference type="PANTHER" id="PTHR20935:SF1">
    <property type="entry name" value="SLL1549 PROTEIN"/>
    <property type="match status" value="1"/>
</dbReference>
<dbReference type="Pfam" id="PF00300">
    <property type="entry name" value="His_Phos_1"/>
    <property type="match status" value="1"/>
</dbReference>
<dbReference type="Gene3D" id="3.40.50.1240">
    <property type="entry name" value="Phosphoglycerate mutase-like"/>
    <property type="match status" value="1"/>
</dbReference>
<keyword evidence="1" id="KW-0378">Hydrolase</keyword>
<dbReference type="CDD" id="cd07067">
    <property type="entry name" value="HP_PGM_like"/>
    <property type="match status" value="1"/>
</dbReference>
<dbReference type="Proteomes" id="UP001365405">
    <property type="component" value="Unassembled WGS sequence"/>
</dbReference>
<protein>
    <submittedName>
        <fullName evidence="2">Histidine phosphatase family protein</fullName>
    </submittedName>
</protein>
<dbReference type="InterPro" id="IPR013078">
    <property type="entry name" value="His_Pase_superF_clade-1"/>
</dbReference>
<dbReference type="InterPro" id="IPR029033">
    <property type="entry name" value="His_PPase_superfam"/>
</dbReference>
<dbReference type="RefSeq" id="WP_341408482.1">
    <property type="nucleotide sequence ID" value="NZ_JBBUTH010000001.1"/>
</dbReference>
<sequence length="157" mass="17554">MDLILWRHAEARDAREGEDDLARPLTPRGEKQAKRMAEWLNRFLPESTRIIVSPALRTRQTAEALGRKCRVMESLGPGGSADQLLAAARWPDQREPVLVVGHQPTLGRTAAWLMAGAAALESPVWAVRKGGVWWLRHRQREDGAEVVLVAVRTPDKL</sequence>
<organism evidence="2 3">
    <name type="scientific">Pseudaquabacterium inlustre</name>
    <dbReference type="NCBI Taxonomy" id="2984192"/>
    <lineage>
        <taxon>Bacteria</taxon>
        <taxon>Pseudomonadati</taxon>
        <taxon>Pseudomonadota</taxon>
        <taxon>Betaproteobacteria</taxon>
        <taxon>Burkholderiales</taxon>
        <taxon>Sphaerotilaceae</taxon>
        <taxon>Pseudaquabacterium</taxon>
    </lineage>
</organism>
<dbReference type="SUPFAM" id="SSF53254">
    <property type="entry name" value="Phosphoglycerate mutase-like"/>
    <property type="match status" value="1"/>
</dbReference>